<reference evidence="3" key="1">
    <citation type="submission" date="2016-06" db="UniProtKB">
        <authorList>
            <consortium name="WormBaseParasite"/>
        </authorList>
    </citation>
    <scope>IDENTIFICATION</scope>
</reference>
<evidence type="ECO:0000313" key="1">
    <source>
        <dbReference type="EMBL" id="VDP22856.1"/>
    </source>
</evidence>
<evidence type="ECO:0000313" key="3">
    <source>
        <dbReference type="WBParaSite" id="SBAD_0000972101-mRNA-1"/>
    </source>
</evidence>
<accession>A0A183J0I4</accession>
<dbReference type="EMBL" id="UZAM01012652">
    <property type="protein sequence ID" value="VDP22856.1"/>
    <property type="molecule type" value="Genomic_DNA"/>
</dbReference>
<dbReference type="WBParaSite" id="SBAD_0000972101-mRNA-1">
    <property type="protein sequence ID" value="SBAD_0000972101-mRNA-1"/>
    <property type="gene ID" value="SBAD_0000972101"/>
</dbReference>
<sequence>MVTFAQKWIRKVDVDFSIDAAVCLSACLSSLRPRSYFELRHMVGGNRGTDIQTDTRRERSLRGRRHLDGNAARIHAIWLLVERRSNDESSQWNDEAGTRDVLRRGERGTLREEESAADCSTERAEPGIHCFLFTPSFHSFTITHITVYHKSLTEYRDRNEGTFEGREAIT</sequence>
<dbReference type="Proteomes" id="UP000270296">
    <property type="component" value="Unassembled WGS sequence"/>
</dbReference>
<protein>
    <submittedName>
        <fullName evidence="1 3">Uncharacterized protein</fullName>
    </submittedName>
</protein>
<organism evidence="3">
    <name type="scientific">Soboliphyme baturini</name>
    <dbReference type="NCBI Taxonomy" id="241478"/>
    <lineage>
        <taxon>Eukaryota</taxon>
        <taxon>Metazoa</taxon>
        <taxon>Ecdysozoa</taxon>
        <taxon>Nematoda</taxon>
        <taxon>Enoplea</taxon>
        <taxon>Dorylaimia</taxon>
        <taxon>Dioctophymatida</taxon>
        <taxon>Dioctophymatoidea</taxon>
        <taxon>Soboliphymatidae</taxon>
        <taxon>Soboliphyme</taxon>
    </lineage>
</organism>
<keyword evidence="2" id="KW-1185">Reference proteome</keyword>
<dbReference type="AlphaFoldDB" id="A0A183J0I4"/>
<reference evidence="1 2" key="2">
    <citation type="submission" date="2018-11" db="EMBL/GenBank/DDBJ databases">
        <authorList>
            <consortium name="Pathogen Informatics"/>
        </authorList>
    </citation>
    <scope>NUCLEOTIDE SEQUENCE [LARGE SCALE GENOMIC DNA]</scope>
</reference>
<gene>
    <name evidence="1" type="ORF">SBAD_LOCUS9382</name>
</gene>
<name>A0A183J0I4_9BILA</name>
<proteinExistence type="predicted"/>
<evidence type="ECO:0000313" key="2">
    <source>
        <dbReference type="Proteomes" id="UP000270296"/>
    </source>
</evidence>